<evidence type="ECO:0000313" key="2">
    <source>
        <dbReference type="Proteomes" id="UP000253226"/>
    </source>
</evidence>
<evidence type="ECO:0008006" key="3">
    <source>
        <dbReference type="Google" id="ProtNLM"/>
    </source>
</evidence>
<dbReference type="InterPro" id="IPR018669">
    <property type="entry name" value="Toxin_HigB"/>
</dbReference>
<organism evidence="1 2">
    <name type="scientific">Thalassospira profundimaris</name>
    <dbReference type="NCBI Taxonomy" id="502049"/>
    <lineage>
        <taxon>Bacteria</taxon>
        <taxon>Pseudomonadati</taxon>
        <taxon>Pseudomonadota</taxon>
        <taxon>Alphaproteobacteria</taxon>
        <taxon>Rhodospirillales</taxon>
        <taxon>Thalassospiraceae</taxon>
        <taxon>Thalassospira</taxon>
    </lineage>
</organism>
<comment type="caution">
    <text evidence="1">The sequence shown here is derived from an EMBL/GenBank/DDBJ whole genome shotgun (WGS) entry which is preliminary data.</text>
</comment>
<dbReference type="GO" id="GO:0003723">
    <property type="term" value="F:RNA binding"/>
    <property type="evidence" value="ECO:0007669"/>
    <property type="project" value="InterPro"/>
</dbReference>
<dbReference type="GO" id="GO:0004519">
    <property type="term" value="F:endonuclease activity"/>
    <property type="evidence" value="ECO:0007669"/>
    <property type="project" value="InterPro"/>
</dbReference>
<reference evidence="1 2" key="1">
    <citation type="submission" date="2014-07" db="EMBL/GenBank/DDBJ databases">
        <title>Draft genome sequence of Thalassospira profundimaris 35.</title>
        <authorList>
            <person name="Lai Q."/>
            <person name="Shao Z."/>
        </authorList>
    </citation>
    <scope>NUCLEOTIDE SEQUENCE [LARGE SCALE GENOMIC DNA]</scope>
    <source>
        <strain evidence="1 2">35</strain>
    </source>
</reference>
<sequence>MRIIARKVLVDFWLKHPETEQPLKAWFDRTRKANWQSHQDVLNVFGTAKSINAERIRFKIHGNDYRLIVAFRYDVQIAWIKFIGTHADYDKIDAKTVDRF</sequence>
<proteinExistence type="predicted"/>
<accession>A0A367W0U8</accession>
<dbReference type="OrthoDB" id="9799912at2"/>
<protein>
    <recommendedName>
        <fullName evidence="3">Toxin RelE</fullName>
    </recommendedName>
</protein>
<dbReference type="GO" id="GO:0110001">
    <property type="term" value="C:toxin-antitoxin complex"/>
    <property type="evidence" value="ECO:0007669"/>
    <property type="project" value="InterPro"/>
</dbReference>
<dbReference type="EMBL" id="JPWF01000025">
    <property type="protein sequence ID" value="RCK31032.1"/>
    <property type="molecule type" value="Genomic_DNA"/>
</dbReference>
<evidence type="ECO:0000313" key="1">
    <source>
        <dbReference type="EMBL" id="RCK31032.1"/>
    </source>
</evidence>
<dbReference type="AlphaFoldDB" id="A0A367W0U8"/>
<dbReference type="RefSeq" id="WP_114104411.1">
    <property type="nucleotide sequence ID" value="NZ_JPWF01000025.1"/>
</dbReference>
<dbReference type="Pfam" id="PF09907">
    <property type="entry name" value="HigB_toxin"/>
    <property type="match status" value="1"/>
</dbReference>
<gene>
    <name evidence="1" type="ORF">TH19_22180</name>
</gene>
<dbReference type="Proteomes" id="UP000253226">
    <property type="component" value="Unassembled WGS sequence"/>
</dbReference>
<name>A0A367W0U8_9PROT</name>